<name>A0A1F7HG25_9BACT</name>
<feature type="transmembrane region" description="Helical" evidence="1">
    <location>
        <begin position="43"/>
        <end position="62"/>
    </location>
</feature>
<dbReference type="AlphaFoldDB" id="A0A1F7HG25"/>
<accession>A0A1F7HG25</accession>
<feature type="transmembrane region" description="Helical" evidence="1">
    <location>
        <begin position="192"/>
        <end position="209"/>
    </location>
</feature>
<reference evidence="2 3" key="1">
    <citation type="journal article" date="2016" name="Nat. Commun.">
        <title>Thousands of microbial genomes shed light on interconnected biogeochemical processes in an aquifer system.</title>
        <authorList>
            <person name="Anantharaman K."/>
            <person name="Brown C.T."/>
            <person name="Hug L.A."/>
            <person name="Sharon I."/>
            <person name="Castelle C.J."/>
            <person name="Probst A.J."/>
            <person name="Thomas B.C."/>
            <person name="Singh A."/>
            <person name="Wilkins M.J."/>
            <person name="Karaoz U."/>
            <person name="Brodie E.L."/>
            <person name="Williams K.H."/>
            <person name="Hubbard S.S."/>
            <person name="Banfield J.F."/>
        </authorList>
    </citation>
    <scope>NUCLEOTIDE SEQUENCE [LARGE SCALE GENOMIC DNA]</scope>
</reference>
<dbReference type="PANTHER" id="PTHR37422">
    <property type="entry name" value="TEICHURONIC ACID BIOSYNTHESIS PROTEIN TUAE"/>
    <property type="match status" value="1"/>
</dbReference>
<feature type="transmembrane region" description="Helical" evidence="1">
    <location>
        <begin position="12"/>
        <end position="31"/>
    </location>
</feature>
<evidence type="ECO:0008006" key="4">
    <source>
        <dbReference type="Google" id="ProtNLM"/>
    </source>
</evidence>
<dbReference type="InterPro" id="IPR051533">
    <property type="entry name" value="WaaL-like"/>
</dbReference>
<feature type="transmembrane region" description="Helical" evidence="1">
    <location>
        <begin position="74"/>
        <end position="96"/>
    </location>
</feature>
<proteinExistence type="predicted"/>
<protein>
    <recommendedName>
        <fullName evidence="4">O-antigen polymerase</fullName>
    </recommendedName>
</protein>
<feature type="transmembrane region" description="Helical" evidence="1">
    <location>
        <begin position="102"/>
        <end position="125"/>
    </location>
</feature>
<comment type="caution">
    <text evidence="2">The sequence shown here is derived from an EMBL/GenBank/DDBJ whole genome shotgun (WGS) entry which is preliminary data.</text>
</comment>
<dbReference type="Proteomes" id="UP000177199">
    <property type="component" value="Unassembled WGS sequence"/>
</dbReference>
<evidence type="ECO:0000256" key="1">
    <source>
        <dbReference type="SAM" id="Phobius"/>
    </source>
</evidence>
<organism evidence="2 3">
    <name type="scientific">Candidatus Roizmanbacteria bacterium RIFCSPHIGHO2_12_FULL_33_9</name>
    <dbReference type="NCBI Taxonomy" id="1802045"/>
    <lineage>
        <taxon>Bacteria</taxon>
        <taxon>Candidatus Roizmaniibacteriota</taxon>
    </lineage>
</organism>
<gene>
    <name evidence="2" type="ORF">A3F29_00845</name>
</gene>
<feature type="transmembrane region" description="Helical" evidence="1">
    <location>
        <begin position="254"/>
        <end position="273"/>
    </location>
</feature>
<feature type="transmembrane region" description="Helical" evidence="1">
    <location>
        <begin position="480"/>
        <end position="497"/>
    </location>
</feature>
<feature type="transmembrane region" description="Helical" evidence="1">
    <location>
        <begin position="453"/>
        <end position="474"/>
    </location>
</feature>
<sequence length="505" mass="58315">MKRLMRWLKWLDNNILYLFLYVYIFLIPLYFKLPFIDIEYTYVYIRLEDIFIAAFYFLFLIQILRKKVKLQTKFLLPVILFWISIFISFAIGHYILETVPVFQLGFLHTLRRIEYMTIFFVAMSLITSKKMLLRVLTLYVVTLLLVSLYGIGQRLLNFPAVQTANPEYARGHILYLTPEARISSTFGGHFDLSAYMALSIPIAIGYYLYTKRKWVILVFTLGISNLIYTVQRISFFAYGVSTTLFLLLVKRFKLYIYIVLLSAGLILVSGDLTERFAQTFQFRLIFVNTKTGNVDINQTISVKELPAGNLEIPIPAKKKAVKKTEKEQKEIDAIAQKQALAEAQLRGISINSAEFNKLVNQFSSLIDVKRALLCDISCSTRLQIEWPRAVYAFLKNPLFGTGASSLTEATDSDYFRWFGEFGLIGALLFWYILFAIARFNIKNKKILSQDEKELYYGFLFGFFALVLNASYIDVFEASKVAYSFWLIAGSFTGYMLTKVAENKTA</sequence>
<evidence type="ECO:0000313" key="3">
    <source>
        <dbReference type="Proteomes" id="UP000177199"/>
    </source>
</evidence>
<dbReference type="EMBL" id="MFZV01000050">
    <property type="protein sequence ID" value="OGK30191.1"/>
    <property type="molecule type" value="Genomic_DNA"/>
</dbReference>
<evidence type="ECO:0000313" key="2">
    <source>
        <dbReference type="EMBL" id="OGK30191.1"/>
    </source>
</evidence>
<feature type="transmembrane region" description="Helical" evidence="1">
    <location>
        <begin position="214"/>
        <end position="234"/>
    </location>
</feature>
<keyword evidence="1" id="KW-0472">Membrane</keyword>
<keyword evidence="1" id="KW-1133">Transmembrane helix</keyword>
<feature type="transmembrane region" description="Helical" evidence="1">
    <location>
        <begin position="132"/>
        <end position="151"/>
    </location>
</feature>
<keyword evidence="1" id="KW-0812">Transmembrane</keyword>
<feature type="transmembrane region" description="Helical" evidence="1">
    <location>
        <begin position="421"/>
        <end position="441"/>
    </location>
</feature>
<dbReference type="PANTHER" id="PTHR37422:SF13">
    <property type="entry name" value="LIPOPOLYSACCHARIDE BIOSYNTHESIS PROTEIN PA4999-RELATED"/>
    <property type="match status" value="1"/>
</dbReference>